<dbReference type="InParanoid" id="F2UHF2"/>
<gene>
    <name evidence="1" type="ORF">PTSG_07666</name>
</gene>
<proteinExistence type="predicted"/>
<dbReference type="STRING" id="946362.F2UHF2"/>
<dbReference type="PANTHER" id="PTHR12170">
    <property type="entry name" value="MACROPHAGE ERYTHROBLAST ATTACHER-RELATED"/>
    <property type="match status" value="1"/>
</dbReference>
<dbReference type="InterPro" id="IPR045098">
    <property type="entry name" value="Fyv10_fam"/>
</dbReference>
<dbReference type="GO" id="GO:0004842">
    <property type="term" value="F:ubiquitin-protein transferase activity"/>
    <property type="evidence" value="ECO:0007669"/>
    <property type="project" value="InterPro"/>
</dbReference>
<dbReference type="GO" id="GO:0034657">
    <property type="term" value="C:GID complex"/>
    <property type="evidence" value="ECO:0007669"/>
    <property type="project" value="TreeGrafter"/>
</dbReference>
<dbReference type="KEGG" id="sre:PTSG_07666"/>
<organism evidence="2">
    <name type="scientific">Salpingoeca rosetta (strain ATCC 50818 / BSB-021)</name>
    <dbReference type="NCBI Taxonomy" id="946362"/>
    <lineage>
        <taxon>Eukaryota</taxon>
        <taxon>Choanoflagellata</taxon>
        <taxon>Craspedida</taxon>
        <taxon>Salpingoecidae</taxon>
        <taxon>Salpingoeca</taxon>
    </lineage>
</organism>
<dbReference type="GO" id="GO:0005737">
    <property type="term" value="C:cytoplasm"/>
    <property type="evidence" value="ECO:0007669"/>
    <property type="project" value="TreeGrafter"/>
</dbReference>
<keyword evidence="2" id="KW-1185">Reference proteome</keyword>
<dbReference type="OrthoDB" id="1933281at2759"/>
<dbReference type="EMBL" id="GL832974">
    <property type="protein sequence ID" value="EGD76551.1"/>
    <property type="molecule type" value="Genomic_DNA"/>
</dbReference>
<dbReference type="PANTHER" id="PTHR12170:SF3">
    <property type="entry name" value="GH10162P"/>
    <property type="match status" value="1"/>
</dbReference>
<dbReference type="AlphaFoldDB" id="F2UHF2"/>
<accession>F2UHF2</accession>
<evidence type="ECO:0000313" key="2">
    <source>
        <dbReference type="Proteomes" id="UP000007799"/>
    </source>
</evidence>
<name>F2UHF2_SALR5</name>
<dbReference type="InterPro" id="IPR006594">
    <property type="entry name" value="LisH"/>
</dbReference>
<protein>
    <submittedName>
        <fullName evidence="1">Uncharacterized protein</fullName>
    </submittedName>
</protein>
<dbReference type="PROSITE" id="PS50896">
    <property type="entry name" value="LISH"/>
    <property type="match status" value="1"/>
</dbReference>
<dbReference type="GeneID" id="16072025"/>
<dbReference type="Proteomes" id="UP000007799">
    <property type="component" value="Unassembled WGS sequence"/>
</dbReference>
<dbReference type="GO" id="GO:0043161">
    <property type="term" value="P:proteasome-mediated ubiquitin-dependent protein catabolic process"/>
    <property type="evidence" value="ECO:0007669"/>
    <property type="project" value="InterPro"/>
</dbReference>
<evidence type="ECO:0000313" key="1">
    <source>
        <dbReference type="EMBL" id="EGD76551.1"/>
    </source>
</evidence>
<dbReference type="RefSeq" id="XP_004991465.1">
    <property type="nucleotide sequence ID" value="XM_004991408.1"/>
</dbReference>
<sequence length="272" mass="30412">MSSSLSSVNMSPDKLRLMASGLTNARKDYDQKWDATLTSLDTLKQAIAKCRAQVKENPSKTKQLLKSTNKAAKRAAKTVSREHKVGYQALSKYSDFVDQSFVSGTTVSSLANPDAFEDVTDSVQRIIAEHFALEGLFDASQAFYEETGVGSTESLDQFRSFHHITDALHKQNIAPFERWLHENMGRLSGAAASKMMLHYVKHRFVHMIAHNQTTEALAFAHQHMGPLYIEHSEGNESFGAMTKWYDDDVVPVQVPVNQDKQCHSVFVCPVSK</sequence>
<reference evidence="1" key="1">
    <citation type="submission" date="2009-08" db="EMBL/GenBank/DDBJ databases">
        <title>Annotation of Salpingoeca rosetta.</title>
        <authorList>
            <consortium name="The Broad Institute Genome Sequencing Platform"/>
            <person name="Russ C."/>
            <person name="Cuomo C."/>
            <person name="Burger G."/>
            <person name="Gray M.W."/>
            <person name="Holland P.W.H."/>
            <person name="King N."/>
            <person name="Lang F.B.F."/>
            <person name="Roger A.J."/>
            <person name="Ruiz-Trillo I."/>
            <person name="Young S.K."/>
            <person name="Zeng Q."/>
            <person name="Gargeya S."/>
            <person name="Alvarado L."/>
            <person name="Berlin A."/>
            <person name="Chapman S.B."/>
            <person name="Chen Z."/>
            <person name="Freedman E."/>
            <person name="Gellesch M."/>
            <person name="Goldberg J."/>
            <person name="Griggs A."/>
            <person name="Gujja S."/>
            <person name="Heilman E."/>
            <person name="Heiman D."/>
            <person name="Howarth C."/>
            <person name="Mehta T."/>
            <person name="Neiman D."/>
            <person name="Pearson M."/>
            <person name="Roberts A."/>
            <person name="Saif S."/>
            <person name="Shea T."/>
            <person name="Shenoy N."/>
            <person name="Sisk P."/>
            <person name="Stolte C."/>
            <person name="Sykes S."/>
            <person name="White J."/>
            <person name="Yandava C."/>
            <person name="Haas B."/>
            <person name="Nusbaum C."/>
            <person name="Birren B."/>
        </authorList>
    </citation>
    <scope>NUCLEOTIDE SEQUENCE [LARGE SCALE GENOMIC DNA]</scope>
    <source>
        <strain evidence="1">ATCC 50818</strain>
    </source>
</reference>
<dbReference type="GO" id="GO:0005634">
    <property type="term" value="C:nucleus"/>
    <property type="evidence" value="ECO:0007669"/>
    <property type="project" value="TreeGrafter"/>
</dbReference>
<dbReference type="eggNOG" id="KOG2817">
    <property type="taxonomic scope" value="Eukaryota"/>
</dbReference>